<dbReference type="InterPro" id="IPR012318">
    <property type="entry name" value="HTH_CRP"/>
</dbReference>
<proteinExistence type="predicted"/>
<dbReference type="STRING" id="2518989.IMCC3088_760"/>
<gene>
    <name evidence="4" type="ORF">IMCC3088_760</name>
</gene>
<dbReference type="InterPro" id="IPR018490">
    <property type="entry name" value="cNMP-bd_dom_sf"/>
</dbReference>
<dbReference type="GO" id="GO:0003700">
    <property type="term" value="F:DNA-binding transcription factor activity"/>
    <property type="evidence" value="ECO:0007669"/>
    <property type="project" value="InterPro"/>
</dbReference>
<dbReference type="Pfam" id="PF00027">
    <property type="entry name" value="cNMP_binding"/>
    <property type="match status" value="1"/>
</dbReference>
<evidence type="ECO:0000256" key="2">
    <source>
        <dbReference type="ARBA" id="ARBA00023125"/>
    </source>
</evidence>
<dbReference type="InterPro" id="IPR018335">
    <property type="entry name" value="Tscrpt_reg_HTH_Crp-type_CS"/>
</dbReference>
<organism evidence="4 5">
    <name type="scientific">Aequoribacter fuscus</name>
    <dbReference type="NCBI Taxonomy" id="2518989"/>
    <lineage>
        <taxon>Bacteria</taxon>
        <taxon>Pseudomonadati</taxon>
        <taxon>Pseudomonadota</taxon>
        <taxon>Gammaproteobacteria</taxon>
        <taxon>Cellvibrionales</taxon>
        <taxon>Halieaceae</taxon>
        <taxon>Aequoribacter</taxon>
    </lineage>
</organism>
<protein>
    <submittedName>
        <fullName evidence="4">Cyclic AMP receptor protein</fullName>
    </submittedName>
</protein>
<keyword evidence="1" id="KW-0805">Transcription regulation</keyword>
<dbReference type="AlphaFoldDB" id="F3L065"/>
<dbReference type="EMBL" id="AEIG01000019">
    <property type="protein sequence ID" value="EGG30278.1"/>
    <property type="molecule type" value="Genomic_DNA"/>
</dbReference>
<dbReference type="PANTHER" id="PTHR24567:SF68">
    <property type="entry name" value="DNA-BINDING TRANSCRIPTIONAL DUAL REGULATOR CRP"/>
    <property type="match status" value="1"/>
</dbReference>
<evidence type="ECO:0000313" key="5">
    <source>
        <dbReference type="Proteomes" id="UP000005615"/>
    </source>
</evidence>
<dbReference type="InterPro" id="IPR014710">
    <property type="entry name" value="RmlC-like_jellyroll"/>
</dbReference>
<name>F3L065_9GAMM</name>
<dbReference type="SMART" id="SM00419">
    <property type="entry name" value="HTH_CRP"/>
    <property type="match status" value="1"/>
</dbReference>
<dbReference type="PROSITE" id="PS51063">
    <property type="entry name" value="HTH_CRP_2"/>
    <property type="match status" value="1"/>
</dbReference>
<evidence type="ECO:0000313" key="4">
    <source>
        <dbReference type="EMBL" id="EGG30278.1"/>
    </source>
</evidence>
<dbReference type="PROSITE" id="PS50042">
    <property type="entry name" value="CNMP_BINDING_3"/>
    <property type="match status" value="1"/>
</dbReference>
<dbReference type="Proteomes" id="UP000005615">
    <property type="component" value="Unassembled WGS sequence"/>
</dbReference>
<dbReference type="InterPro" id="IPR036390">
    <property type="entry name" value="WH_DNA-bd_sf"/>
</dbReference>
<dbReference type="OrthoDB" id="61906at2"/>
<dbReference type="Pfam" id="PF00325">
    <property type="entry name" value="Crp"/>
    <property type="match status" value="1"/>
</dbReference>
<dbReference type="GO" id="GO:0005829">
    <property type="term" value="C:cytosol"/>
    <property type="evidence" value="ECO:0007669"/>
    <property type="project" value="TreeGrafter"/>
</dbReference>
<dbReference type="InterPro" id="IPR050397">
    <property type="entry name" value="Env_Response_Regulators"/>
</dbReference>
<keyword evidence="2" id="KW-0238">DNA-binding</keyword>
<accession>F3L065</accession>
<dbReference type="SUPFAM" id="SSF51206">
    <property type="entry name" value="cAMP-binding domain-like"/>
    <property type="match status" value="1"/>
</dbReference>
<reference evidence="4 5" key="1">
    <citation type="journal article" date="2011" name="J. Bacteriol.">
        <title>Genome sequence of strain IMCC3088, a proteorhodopsin-containing marine bacterium belonging to the OM60/NOR5 clade.</title>
        <authorList>
            <person name="Jang Y."/>
            <person name="Oh H.M."/>
            <person name="Kang I."/>
            <person name="Lee K."/>
            <person name="Yang S.J."/>
            <person name="Cho J.C."/>
        </authorList>
    </citation>
    <scope>NUCLEOTIDE SEQUENCE [LARGE SCALE GENOMIC DNA]</scope>
    <source>
        <strain evidence="4 5">IMCC3088</strain>
    </source>
</reference>
<dbReference type="Gene3D" id="1.10.10.10">
    <property type="entry name" value="Winged helix-like DNA-binding domain superfamily/Winged helix DNA-binding domain"/>
    <property type="match status" value="1"/>
</dbReference>
<evidence type="ECO:0000256" key="3">
    <source>
        <dbReference type="ARBA" id="ARBA00023163"/>
    </source>
</evidence>
<keyword evidence="4" id="KW-0675">Receptor</keyword>
<comment type="caution">
    <text evidence="4">The sequence shown here is derived from an EMBL/GenBank/DDBJ whole genome shotgun (WGS) entry which is preliminary data.</text>
</comment>
<dbReference type="InterPro" id="IPR000595">
    <property type="entry name" value="cNMP-bd_dom"/>
</dbReference>
<dbReference type="PROSITE" id="PS00042">
    <property type="entry name" value="HTH_CRP_1"/>
    <property type="match status" value="1"/>
</dbReference>
<dbReference type="GO" id="GO:0003677">
    <property type="term" value="F:DNA binding"/>
    <property type="evidence" value="ECO:0007669"/>
    <property type="project" value="UniProtKB-KW"/>
</dbReference>
<dbReference type="CDD" id="cd00038">
    <property type="entry name" value="CAP_ED"/>
    <property type="match status" value="1"/>
</dbReference>
<dbReference type="PRINTS" id="PR00034">
    <property type="entry name" value="HTHCRP"/>
</dbReference>
<dbReference type="SUPFAM" id="SSF46785">
    <property type="entry name" value="Winged helix' DNA-binding domain"/>
    <property type="match status" value="1"/>
</dbReference>
<dbReference type="PANTHER" id="PTHR24567">
    <property type="entry name" value="CRP FAMILY TRANSCRIPTIONAL REGULATORY PROTEIN"/>
    <property type="match status" value="1"/>
</dbReference>
<dbReference type="SMART" id="SM00100">
    <property type="entry name" value="cNMP"/>
    <property type="match status" value="1"/>
</dbReference>
<dbReference type="RefSeq" id="WP_009575085.1">
    <property type="nucleotide sequence ID" value="NZ_AEIG01000019.1"/>
</dbReference>
<keyword evidence="3" id="KW-0804">Transcription</keyword>
<sequence length="212" mass="23702">MLERQHDLSFFKAFVRECETQHYEAKATIIAEGSESDRLYLILEGTVSVQVAEEKDPNQLMVVAYLSEGEFVGELGFFSAEAIHRSAKIVAKTDCYIASISYSKLNSIRDKYPDIVFAIASQVASRLVQTTRKLRDLTFVDVAGRIAHALLDLTQQPEAQEHPEGRLIRITRQELGNLVGCSREMAGRVLKSLEEDGLVVITGQTLLVRTQD</sequence>
<dbReference type="eggNOG" id="COG0664">
    <property type="taxonomic scope" value="Bacteria"/>
</dbReference>
<evidence type="ECO:0000256" key="1">
    <source>
        <dbReference type="ARBA" id="ARBA00023015"/>
    </source>
</evidence>
<keyword evidence="5" id="KW-1185">Reference proteome</keyword>
<dbReference type="Gene3D" id="2.60.120.10">
    <property type="entry name" value="Jelly Rolls"/>
    <property type="match status" value="1"/>
</dbReference>
<dbReference type="InterPro" id="IPR036388">
    <property type="entry name" value="WH-like_DNA-bd_sf"/>
</dbReference>